<dbReference type="CDD" id="cd16830">
    <property type="entry name" value="HemS-like_N"/>
    <property type="match status" value="1"/>
</dbReference>
<dbReference type="AlphaFoldDB" id="W0HXT1"/>
<protein>
    <submittedName>
        <fullName evidence="2">Putative heme/hemoglobin transport protein</fullName>
    </submittedName>
</protein>
<feature type="domain" description="Haemin-degrading HemS/ChuX" evidence="1">
    <location>
        <begin position="28"/>
        <end position="156"/>
    </location>
</feature>
<dbReference type="SUPFAM" id="SSF144064">
    <property type="entry name" value="Heme iron utilization protein-like"/>
    <property type="match status" value="1"/>
</dbReference>
<dbReference type="KEGG" id="sod:Sant_1891"/>
<dbReference type="InterPro" id="IPR007845">
    <property type="entry name" value="HemS/ChuX_dom"/>
</dbReference>
<accession>W0HXT1</accession>
<name>W0HXT1_9GAMM</name>
<dbReference type="PATRIC" id="fig|1239307.3.peg.2078"/>
<reference evidence="2 3" key="1">
    <citation type="journal article" date="2014" name="Genome Biol. Evol.">
        <title>Genome degeneration and adaptation in a nascent stage of symbiosis.</title>
        <authorList>
            <person name="Oakeson K.F."/>
            <person name="Gil R."/>
            <person name="Clayton A.L."/>
            <person name="Dunn D.M."/>
            <person name="von Niederhausern A.C."/>
            <person name="Hamil C."/>
            <person name="Aoyagi A."/>
            <person name="Duval B."/>
            <person name="Baca A."/>
            <person name="Silva F.J."/>
            <person name="Vallier A."/>
            <person name="Jackson D.G."/>
            <person name="Latorre A."/>
            <person name="Weiss R.B."/>
            <person name="Heddi A."/>
            <person name="Moya A."/>
            <person name="Dale C."/>
        </authorList>
    </citation>
    <scope>NUCLEOTIDE SEQUENCE [LARGE SCALE GENOMIC DNA]</scope>
    <source>
        <strain evidence="2 3">HS1</strain>
    </source>
</reference>
<dbReference type="Gene3D" id="3.40.1570.10">
    <property type="entry name" value="HemS/ChuS/ChuX like domains"/>
    <property type="match status" value="2"/>
</dbReference>
<dbReference type="GO" id="GO:0006826">
    <property type="term" value="P:iron ion transport"/>
    <property type="evidence" value="ECO:0007669"/>
    <property type="project" value="InterPro"/>
</dbReference>
<gene>
    <name evidence="2" type="primary">hmuS</name>
    <name evidence="2" type="ORF">Sant_1891</name>
</gene>
<evidence type="ECO:0000313" key="3">
    <source>
        <dbReference type="Proteomes" id="UP000019028"/>
    </source>
</evidence>
<dbReference type="InterPro" id="IPR053733">
    <property type="entry name" value="Heme_Transport_Util_sf"/>
</dbReference>
<keyword evidence="3" id="KW-1185">Reference proteome</keyword>
<evidence type="ECO:0000259" key="1">
    <source>
        <dbReference type="Pfam" id="PF05171"/>
    </source>
</evidence>
<dbReference type="OrthoDB" id="316630at2"/>
<feature type="domain" description="Haemin-degrading HemS/ChuX" evidence="1">
    <location>
        <begin position="204"/>
        <end position="336"/>
    </location>
</feature>
<sequence length="346" mass="38641">MEHRYQHYLALKAQHPHKYARDLAALAGISEAELTLARVGHDARALRPDFATLLPALGAVGETKTISRNEYAVHEQVGHYQNVKLQPHVGLVLNPRGLDLRLFPAQWQSAFALKEQTPRGERQSIQLFDRQGDSALKIYTTPATAMAAWEALIESYTVTPAPTLELSPVPDTAVVVPHDSARIEQEWRGMTDVHQFFGLLKRHGLSRQQAFRAVPSDLAYRVDNHALRSLLPRLETAGNEIMIFVGNRSCIQVFTGPVQKQAPMEEWLNIFNPTFTLHLREDAIVESWVTRKPTRDGLVTSLELFAADGTQIAQFNGQRTEGESEQRQWREHVAELGGDGAHAGAA</sequence>
<dbReference type="Pfam" id="PF05171">
    <property type="entry name" value="HemS"/>
    <property type="match status" value="2"/>
</dbReference>
<dbReference type="EMBL" id="CP006569">
    <property type="protein sequence ID" value="AHF76943.1"/>
    <property type="molecule type" value="Genomic_DNA"/>
</dbReference>
<dbReference type="HOGENOM" id="CLU_034543_0_0_6"/>
<evidence type="ECO:0000313" key="2">
    <source>
        <dbReference type="EMBL" id="AHF76943.1"/>
    </source>
</evidence>
<dbReference type="RefSeq" id="WP_025422072.1">
    <property type="nucleotide sequence ID" value="NZ_CP006569.1"/>
</dbReference>
<proteinExistence type="predicted"/>
<dbReference type="CDD" id="cd16831">
    <property type="entry name" value="HemS-like_C"/>
    <property type="match status" value="1"/>
</dbReference>
<organism evidence="2 3">
    <name type="scientific">Sodalis praecaptivus</name>
    <dbReference type="NCBI Taxonomy" id="1239307"/>
    <lineage>
        <taxon>Bacteria</taxon>
        <taxon>Pseudomonadati</taxon>
        <taxon>Pseudomonadota</taxon>
        <taxon>Gammaproteobacteria</taxon>
        <taxon>Enterobacterales</taxon>
        <taxon>Bruguierivoracaceae</taxon>
        <taxon>Sodalis</taxon>
    </lineage>
</organism>
<dbReference type="Proteomes" id="UP000019028">
    <property type="component" value="Chromosome"/>
</dbReference>